<reference evidence="1" key="1">
    <citation type="submission" date="2014-09" db="EMBL/GenBank/DDBJ databases">
        <authorList>
            <person name="Magalhaes I.L.F."/>
            <person name="Oliveira U."/>
            <person name="Santos F.R."/>
            <person name="Vidigal T.H.D.A."/>
            <person name="Brescovit A.D."/>
            <person name="Santos A.J."/>
        </authorList>
    </citation>
    <scope>NUCLEOTIDE SEQUENCE</scope>
    <source>
        <tissue evidence="1">Shoot tissue taken approximately 20 cm above the soil surface</tissue>
    </source>
</reference>
<evidence type="ECO:0000313" key="1">
    <source>
        <dbReference type="EMBL" id="JAD56547.1"/>
    </source>
</evidence>
<protein>
    <submittedName>
        <fullName evidence="1">Uncharacterized protein</fullName>
    </submittedName>
</protein>
<reference evidence="1" key="2">
    <citation type="journal article" date="2015" name="Data Brief">
        <title>Shoot transcriptome of the giant reed, Arundo donax.</title>
        <authorList>
            <person name="Barrero R.A."/>
            <person name="Guerrero F.D."/>
            <person name="Moolhuijzen P."/>
            <person name="Goolsby J.A."/>
            <person name="Tidwell J."/>
            <person name="Bellgard S.E."/>
            <person name="Bellgard M.I."/>
        </authorList>
    </citation>
    <scope>NUCLEOTIDE SEQUENCE</scope>
    <source>
        <tissue evidence="1">Shoot tissue taken approximately 20 cm above the soil surface</tissue>
    </source>
</reference>
<accession>A0A0A9BB80</accession>
<proteinExistence type="predicted"/>
<name>A0A0A9BB80_ARUDO</name>
<dbReference type="EMBL" id="GBRH01241348">
    <property type="protein sequence ID" value="JAD56547.1"/>
    <property type="molecule type" value="Transcribed_RNA"/>
</dbReference>
<dbReference type="AlphaFoldDB" id="A0A0A9BB80"/>
<sequence>METCFHASPLSVQVIQISKHPKGQMVRLHS</sequence>
<organism evidence="1">
    <name type="scientific">Arundo donax</name>
    <name type="common">Giant reed</name>
    <name type="synonym">Donax arundinaceus</name>
    <dbReference type="NCBI Taxonomy" id="35708"/>
    <lineage>
        <taxon>Eukaryota</taxon>
        <taxon>Viridiplantae</taxon>
        <taxon>Streptophyta</taxon>
        <taxon>Embryophyta</taxon>
        <taxon>Tracheophyta</taxon>
        <taxon>Spermatophyta</taxon>
        <taxon>Magnoliopsida</taxon>
        <taxon>Liliopsida</taxon>
        <taxon>Poales</taxon>
        <taxon>Poaceae</taxon>
        <taxon>PACMAD clade</taxon>
        <taxon>Arundinoideae</taxon>
        <taxon>Arundineae</taxon>
        <taxon>Arundo</taxon>
    </lineage>
</organism>